<comment type="caution">
    <text evidence="11">The sequence shown here is derived from an EMBL/GenBank/DDBJ whole genome shotgun (WGS) entry which is preliminary data.</text>
</comment>
<dbReference type="InterPro" id="IPR006390">
    <property type="entry name" value="DHP_synth_dom"/>
</dbReference>
<name>A0ABQ4PVR1_9PROT</name>
<reference evidence="11" key="1">
    <citation type="submission" date="2021-05" db="EMBL/GenBank/DDBJ databases">
        <authorList>
            <person name="Tanabe Y."/>
        </authorList>
    </citation>
    <scope>NUCLEOTIDE SEQUENCE</scope>
    <source>
        <strain evidence="11">BOTRYCO-1</strain>
    </source>
</reference>
<dbReference type="Pfam" id="PF00809">
    <property type="entry name" value="Pterin_bind"/>
    <property type="match status" value="1"/>
</dbReference>
<evidence type="ECO:0000313" key="12">
    <source>
        <dbReference type="Proteomes" id="UP001161064"/>
    </source>
</evidence>
<protein>
    <recommendedName>
        <fullName evidence="4 9">Dihydropteroate synthase</fullName>
        <shortName evidence="9">DHPS</shortName>
        <ecNumber evidence="4 9">2.5.1.15</ecNumber>
    </recommendedName>
    <alternativeName>
        <fullName evidence="9">Dihydropteroate pyrophosphorylase</fullName>
    </alternativeName>
</protein>
<dbReference type="PANTHER" id="PTHR20941:SF1">
    <property type="entry name" value="FOLIC ACID SYNTHESIS PROTEIN FOL1"/>
    <property type="match status" value="1"/>
</dbReference>
<feature type="domain" description="Pterin-binding" evidence="10">
    <location>
        <begin position="10"/>
        <end position="264"/>
    </location>
</feature>
<dbReference type="PROSITE" id="PS00793">
    <property type="entry name" value="DHPS_2"/>
    <property type="match status" value="1"/>
</dbReference>
<gene>
    <name evidence="11" type="ORF">PsB1_1242</name>
</gene>
<evidence type="ECO:0000256" key="2">
    <source>
        <dbReference type="ARBA" id="ARBA00001946"/>
    </source>
</evidence>
<organism evidence="11 12">
    <name type="scientific">Candidatus Phycosocius spiralis</name>
    <dbReference type="NCBI Taxonomy" id="2815099"/>
    <lineage>
        <taxon>Bacteria</taxon>
        <taxon>Pseudomonadati</taxon>
        <taxon>Pseudomonadota</taxon>
        <taxon>Alphaproteobacteria</taxon>
        <taxon>Caulobacterales</taxon>
        <taxon>Caulobacterales incertae sedis</taxon>
        <taxon>Candidatus Phycosocius</taxon>
    </lineage>
</organism>
<comment type="catalytic activity">
    <reaction evidence="1">
        <text>(7,8-dihydropterin-6-yl)methyl diphosphate + 4-aminobenzoate = 7,8-dihydropteroate + diphosphate</text>
        <dbReference type="Rhea" id="RHEA:19949"/>
        <dbReference type="ChEBI" id="CHEBI:17836"/>
        <dbReference type="ChEBI" id="CHEBI:17839"/>
        <dbReference type="ChEBI" id="CHEBI:33019"/>
        <dbReference type="ChEBI" id="CHEBI:72950"/>
        <dbReference type="EC" id="2.5.1.15"/>
    </reaction>
</comment>
<dbReference type="NCBIfam" id="TIGR01496">
    <property type="entry name" value="DHPS"/>
    <property type="match status" value="1"/>
</dbReference>
<proteinExistence type="inferred from homology"/>
<comment type="similarity">
    <text evidence="9">Belongs to the DHPS family.</text>
</comment>
<dbReference type="InterPro" id="IPR011005">
    <property type="entry name" value="Dihydropteroate_synth-like_sf"/>
</dbReference>
<evidence type="ECO:0000256" key="8">
    <source>
        <dbReference type="ARBA" id="ARBA00022909"/>
    </source>
</evidence>
<dbReference type="PANTHER" id="PTHR20941">
    <property type="entry name" value="FOLATE SYNTHESIS PROTEINS"/>
    <property type="match status" value="1"/>
</dbReference>
<dbReference type="CDD" id="cd00739">
    <property type="entry name" value="DHPS"/>
    <property type="match status" value="1"/>
</dbReference>
<keyword evidence="12" id="KW-1185">Reference proteome</keyword>
<evidence type="ECO:0000256" key="4">
    <source>
        <dbReference type="ARBA" id="ARBA00012458"/>
    </source>
</evidence>
<evidence type="ECO:0000256" key="9">
    <source>
        <dbReference type="RuleBase" id="RU361205"/>
    </source>
</evidence>
<evidence type="ECO:0000256" key="5">
    <source>
        <dbReference type="ARBA" id="ARBA00022679"/>
    </source>
</evidence>
<sequence length="274" mass="29078">MQTLTQKSGPLIMGIINVTPDSFSDGGQFQSLDACLAYAMTLIEDGADILDVGGESTRPGADLVAIEEELARVVPVISAIRQSSNIALSIDTRKPEVARACVAAGADCWNDVTALTYSAHSMAIAVALDVPVVLMHAQGDPKTMQQAPCYRDVTVDVLNYLVSRIGQAVHAGVKLEHIIIDPGIGFGKTVVHNLTLMRDLGRIAALGRPVLLGASRKRFIGALDQDATPDARLGGSLAAALWCADQGARILRVHDVAQTRQALKIHQALQDDTL</sequence>
<dbReference type="EMBL" id="BPFZ01000006">
    <property type="protein sequence ID" value="GIU67088.1"/>
    <property type="molecule type" value="Genomic_DNA"/>
</dbReference>
<dbReference type="Gene3D" id="3.20.20.20">
    <property type="entry name" value="Dihydropteroate synthase-like"/>
    <property type="match status" value="1"/>
</dbReference>
<dbReference type="Proteomes" id="UP001161064">
    <property type="component" value="Unassembled WGS sequence"/>
</dbReference>
<dbReference type="InterPro" id="IPR045031">
    <property type="entry name" value="DHP_synth-like"/>
</dbReference>
<dbReference type="PROSITE" id="PS00792">
    <property type="entry name" value="DHPS_1"/>
    <property type="match status" value="1"/>
</dbReference>
<keyword evidence="6 9" id="KW-0479">Metal-binding</keyword>
<comment type="pathway">
    <text evidence="3 9">Cofactor biosynthesis; tetrahydrofolate biosynthesis; 7,8-dihydrofolate from 2-amino-4-hydroxy-6-hydroxymethyl-7,8-dihydropteridine diphosphate and 4-aminobenzoate: step 1/2.</text>
</comment>
<dbReference type="SUPFAM" id="SSF51717">
    <property type="entry name" value="Dihydropteroate synthetase-like"/>
    <property type="match status" value="1"/>
</dbReference>
<dbReference type="PROSITE" id="PS50972">
    <property type="entry name" value="PTERIN_BINDING"/>
    <property type="match status" value="1"/>
</dbReference>
<comment type="cofactor">
    <cofactor evidence="2 9">
        <name>Mg(2+)</name>
        <dbReference type="ChEBI" id="CHEBI:18420"/>
    </cofactor>
</comment>
<evidence type="ECO:0000259" key="10">
    <source>
        <dbReference type="PROSITE" id="PS50972"/>
    </source>
</evidence>
<dbReference type="RefSeq" id="WP_284359832.1">
    <property type="nucleotide sequence ID" value="NZ_BPFZ01000006.1"/>
</dbReference>
<evidence type="ECO:0000256" key="3">
    <source>
        <dbReference type="ARBA" id="ARBA00004763"/>
    </source>
</evidence>
<keyword evidence="5 9" id="KW-0808">Transferase</keyword>
<evidence type="ECO:0000256" key="6">
    <source>
        <dbReference type="ARBA" id="ARBA00022723"/>
    </source>
</evidence>
<reference evidence="11" key="2">
    <citation type="journal article" date="2023" name="ISME Commun">
        <title>Characterization of a bloom-associated alphaproteobacterial lineage, 'Candidatus Phycosocius': insights into freshwater algal-bacterial interactions.</title>
        <authorList>
            <person name="Tanabe Y."/>
            <person name="Yamaguchi H."/>
            <person name="Yoshida M."/>
            <person name="Kai A."/>
            <person name="Okazaki Y."/>
        </authorList>
    </citation>
    <scope>NUCLEOTIDE SEQUENCE</scope>
    <source>
        <strain evidence="11">BOTRYCO-1</strain>
    </source>
</reference>
<keyword evidence="8 9" id="KW-0289">Folate biosynthesis</keyword>
<evidence type="ECO:0000313" key="11">
    <source>
        <dbReference type="EMBL" id="GIU67088.1"/>
    </source>
</evidence>
<comment type="function">
    <text evidence="9">Catalyzes the condensation of para-aminobenzoate (pABA) with 6-hydroxymethyl-7,8-dihydropterin diphosphate (DHPt-PP) to form 7,8-dihydropteroate (H2Pte), the immediate precursor of folate derivatives.</text>
</comment>
<evidence type="ECO:0000256" key="7">
    <source>
        <dbReference type="ARBA" id="ARBA00022842"/>
    </source>
</evidence>
<dbReference type="InterPro" id="IPR000489">
    <property type="entry name" value="Pterin-binding_dom"/>
</dbReference>
<dbReference type="EC" id="2.5.1.15" evidence="4 9"/>
<accession>A0ABQ4PVR1</accession>
<evidence type="ECO:0000256" key="1">
    <source>
        <dbReference type="ARBA" id="ARBA00000012"/>
    </source>
</evidence>
<keyword evidence="7 9" id="KW-0460">Magnesium</keyword>